<evidence type="ECO:0000256" key="1">
    <source>
        <dbReference type="SAM" id="MobiDB-lite"/>
    </source>
</evidence>
<dbReference type="Proteomes" id="UP000295830">
    <property type="component" value="Unassembled WGS sequence"/>
</dbReference>
<dbReference type="Pfam" id="PF08707">
    <property type="entry name" value="PriCT_2"/>
    <property type="match status" value="1"/>
</dbReference>
<dbReference type="InterPro" id="IPR025048">
    <property type="entry name" value="DUF3987"/>
</dbReference>
<feature type="compositionally biased region" description="Basic and acidic residues" evidence="1">
    <location>
        <begin position="246"/>
        <end position="259"/>
    </location>
</feature>
<feature type="region of interest" description="Disordered" evidence="1">
    <location>
        <begin position="246"/>
        <end position="270"/>
    </location>
</feature>
<name>A0A4R7JTA8_9GAMM</name>
<organism evidence="4 5">
    <name type="scientific">Halospina denitrificans</name>
    <dbReference type="NCBI Taxonomy" id="332522"/>
    <lineage>
        <taxon>Bacteria</taxon>
        <taxon>Pseudomonadati</taxon>
        <taxon>Pseudomonadota</taxon>
        <taxon>Gammaproteobacteria</taxon>
        <taxon>Halospina</taxon>
    </lineage>
</organism>
<feature type="region of interest" description="Disordered" evidence="1">
    <location>
        <begin position="497"/>
        <end position="522"/>
    </location>
</feature>
<dbReference type="AlphaFoldDB" id="A0A4R7JTA8"/>
<evidence type="ECO:0000313" key="5">
    <source>
        <dbReference type="Proteomes" id="UP000295830"/>
    </source>
</evidence>
<feature type="compositionally biased region" description="Polar residues" evidence="1">
    <location>
        <begin position="363"/>
        <end position="372"/>
    </location>
</feature>
<comment type="caution">
    <text evidence="4">The sequence shown here is derived from an EMBL/GenBank/DDBJ whole genome shotgun (WGS) entry which is preliminary data.</text>
</comment>
<gene>
    <name evidence="4" type="ORF">DES49_1595</name>
</gene>
<dbReference type="InterPro" id="IPR014819">
    <property type="entry name" value="PriCT_2"/>
</dbReference>
<evidence type="ECO:0000259" key="3">
    <source>
        <dbReference type="Pfam" id="PF09250"/>
    </source>
</evidence>
<feature type="region of interest" description="Disordered" evidence="1">
    <location>
        <begin position="54"/>
        <end position="76"/>
    </location>
</feature>
<dbReference type="OrthoDB" id="784829at2"/>
<dbReference type="EMBL" id="SOAX01000003">
    <property type="protein sequence ID" value="TDT41500.1"/>
    <property type="molecule type" value="Genomic_DNA"/>
</dbReference>
<keyword evidence="5" id="KW-1185">Reference proteome</keyword>
<dbReference type="Pfam" id="PF13148">
    <property type="entry name" value="DUF3987"/>
    <property type="match status" value="1"/>
</dbReference>
<dbReference type="GO" id="GO:0016817">
    <property type="term" value="F:hydrolase activity, acting on acid anhydrides"/>
    <property type="evidence" value="ECO:0007669"/>
    <property type="project" value="InterPro"/>
</dbReference>
<feature type="region of interest" description="Disordered" evidence="1">
    <location>
        <begin position="1"/>
        <end position="22"/>
    </location>
</feature>
<protein>
    <submittedName>
        <fullName evidence="4">Bifunctional DNA primase/polymerase-like protein</fullName>
    </submittedName>
</protein>
<sequence length="870" mass="96431">MRLNENAPAAWEADEGTQETSGQAQIDYNVISDEAASALMSAYPCCLVYQKGEIDGNGNPSPGKNPKGFKWTDNPRKATERSATDGIGVICGFSGNYSAPVGAVDVDVTHEDAARELYDFISQYLKNRDGAKLVRTGKPPKFLIPYRMPEVAKKKNTTALYPVDAESGLIHTEREHKNQVEFLGKGEQFIAYHIHPDTGEPYQWRNLCDENAPQSLHECDPAELVELTADDLDTFDWAFNEIADRHRLEPKPKGDKDQSKPCQSLESAVHESEADHVDYLVSWIPNNDADYDDEWFPIIAAIHDAAGEAGKEIARKWSAQSGLHEEGKFEKTWGSMGSYSGKRASKGKLIALARENGMPRSNPRASTTSAQQPNPPEPDQWPTLADPFAEYTVPAFPLDILPNAFQTFCREKSEQSGFDEGGYAFCLLAAFGNTVDHRAQLDLGPFKVPAFSWNGLVDSSGGGKSPVLSASIKAPCEINDAIVRDSERAMGKWREELESAKQAKQDPPPKPPWKQRHASDTTTEALAQLLSDNPEGVNLYFDEMTEFLGRMDAYSGKDGGKDRGVYLRSWDGGQVTINRATKEPLVVPNFSVGILAGVQPEVLAQKFQKSGGASGADGLYQRFALYCMRPAGEVDYMAKLNPFTETNVTQVFNALQRWNEDETKLSASLTTGAQSLMQDYHNQVRKLATRTSARRFAEHLNKFPGMLGRFAYSLHLLYAAARDEPPHQYVDADTMKQAMKLMRVLYRHSEAVYAVLDQQAGDVKALVISAAEAILAKQWAQFKRGDLTRNATYWQGAESYHAESATDYLIEMGWIADITPPPIPGKRGRRSDGVFAVNPKVHAQFSEHQRRIKEARAERYQALKEVAGGN</sequence>
<feature type="domain" description="Primase C-terminal 2" evidence="2">
    <location>
        <begin position="280"/>
        <end position="351"/>
    </location>
</feature>
<feature type="domain" description="DNA primase/polymerase bifunctional N-terminal" evidence="3">
    <location>
        <begin position="40"/>
        <end position="208"/>
    </location>
</feature>
<dbReference type="RefSeq" id="WP_133735864.1">
    <property type="nucleotide sequence ID" value="NZ_SOAX01000003.1"/>
</dbReference>
<dbReference type="InterPro" id="IPR015330">
    <property type="entry name" value="DNA_primase/pol_bifunc_N"/>
</dbReference>
<dbReference type="Pfam" id="PF09250">
    <property type="entry name" value="Prim-Pol"/>
    <property type="match status" value="1"/>
</dbReference>
<feature type="region of interest" description="Disordered" evidence="1">
    <location>
        <begin position="357"/>
        <end position="380"/>
    </location>
</feature>
<accession>A0A4R7JTA8</accession>
<evidence type="ECO:0000313" key="4">
    <source>
        <dbReference type="EMBL" id="TDT41500.1"/>
    </source>
</evidence>
<reference evidence="4 5" key="1">
    <citation type="submission" date="2019-03" db="EMBL/GenBank/DDBJ databases">
        <title>Genomic Encyclopedia of Type Strains, Phase IV (KMG-IV): sequencing the most valuable type-strain genomes for metagenomic binning, comparative biology and taxonomic classification.</title>
        <authorList>
            <person name="Goeker M."/>
        </authorList>
    </citation>
    <scope>NUCLEOTIDE SEQUENCE [LARGE SCALE GENOMIC DNA]</scope>
    <source>
        <strain evidence="4 5">DSM 15505</strain>
    </source>
</reference>
<proteinExistence type="predicted"/>
<evidence type="ECO:0000259" key="2">
    <source>
        <dbReference type="Pfam" id="PF08707"/>
    </source>
</evidence>